<dbReference type="STRING" id="157072.A0A024TMN3"/>
<dbReference type="EMBL" id="KI913985">
    <property type="protein sequence ID" value="ETV94617.1"/>
    <property type="molecule type" value="Genomic_DNA"/>
</dbReference>
<dbReference type="Pfam" id="PF14608">
    <property type="entry name" value="zf-CCCH_2"/>
    <property type="match status" value="1"/>
</dbReference>
<dbReference type="InterPro" id="IPR006569">
    <property type="entry name" value="CID_dom"/>
</dbReference>
<feature type="compositionally biased region" description="Polar residues" evidence="5">
    <location>
        <begin position="496"/>
        <end position="508"/>
    </location>
</feature>
<evidence type="ECO:0000256" key="4">
    <source>
        <dbReference type="PROSITE-ProRule" id="PRU00723"/>
    </source>
</evidence>
<evidence type="ECO:0000256" key="1">
    <source>
        <dbReference type="ARBA" id="ARBA00022723"/>
    </source>
</evidence>
<dbReference type="GO" id="GO:0008270">
    <property type="term" value="F:zinc ion binding"/>
    <property type="evidence" value="ECO:0007669"/>
    <property type="project" value="UniProtKB-KW"/>
</dbReference>
<dbReference type="OrthoDB" id="79367at2759"/>
<name>A0A024TMN3_9STRA</name>
<evidence type="ECO:0000256" key="2">
    <source>
        <dbReference type="ARBA" id="ARBA00022771"/>
    </source>
</evidence>
<keyword evidence="2 4" id="KW-0863">Zinc-finger</keyword>
<dbReference type="CDD" id="cd16983">
    <property type="entry name" value="CID_SCAF8_like"/>
    <property type="match status" value="1"/>
</dbReference>
<dbReference type="SMART" id="SM00356">
    <property type="entry name" value="ZnF_C3H1"/>
    <property type="match status" value="2"/>
</dbReference>
<feature type="domain" description="C3H1-type" evidence="6">
    <location>
        <begin position="427"/>
        <end position="452"/>
    </location>
</feature>
<feature type="compositionally biased region" description="Pro residues" evidence="5">
    <location>
        <begin position="510"/>
        <end position="522"/>
    </location>
</feature>
<dbReference type="Pfam" id="PF04818">
    <property type="entry name" value="CID"/>
    <property type="match status" value="1"/>
</dbReference>
<evidence type="ECO:0000259" key="6">
    <source>
        <dbReference type="PROSITE" id="PS50103"/>
    </source>
</evidence>
<feature type="compositionally biased region" description="Polar residues" evidence="5">
    <location>
        <begin position="265"/>
        <end position="298"/>
    </location>
</feature>
<feature type="region of interest" description="Disordered" evidence="5">
    <location>
        <begin position="458"/>
        <end position="585"/>
    </location>
</feature>
<dbReference type="PROSITE" id="PS50103">
    <property type="entry name" value="ZF_C3H1"/>
    <property type="match status" value="2"/>
</dbReference>
<reference evidence="7" key="1">
    <citation type="submission" date="2013-12" db="EMBL/GenBank/DDBJ databases">
        <title>The Genome Sequence of Aphanomyces invadans NJM9701.</title>
        <authorList>
            <consortium name="The Broad Institute Genomics Platform"/>
            <person name="Russ C."/>
            <person name="Tyler B."/>
            <person name="van West P."/>
            <person name="Dieguez-Uribeondo J."/>
            <person name="Young S.K."/>
            <person name="Zeng Q."/>
            <person name="Gargeya S."/>
            <person name="Fitzgerald M."/>
            <person name="Abouelleil A."/>
            <person name="Alvarado L."/>
            <person name="Chapman S.B."/>
            <person name="Gainer-Dewar J."/>
            <person name="Goldberg J."/>
            <person name="Griggs A."/>
            <person name="Gujja S."/>
            <person name="Hansen M."/>
            <person name="Howarth C."/>
            <person name="Imamovic A."/>
            <person name="Ireland A."/>
            <person name="Larimer J."/>
            <person name="McCowan C."/>
            <person name="Murphy C."/>
            <person name="Pearson M."/>
            <person name="Poon T.W."/>
            <person name="Priest M."/>
            <person name="Roberts A."/>
            <person name="Saif S."/>
            <person name="Shea T."/>
            <person name="Sykes S."/>
            <person name="Wortman J."/>
            <person name="Nusbaum C."/>
            <person name="Birren B."/>
        </authorList>
    </citation>
    <scope>NUCLEOTIDE SEQUENCE [LARGE SCALE GENOMIC DNA]</scope>
    <source>
        <strain evidence="7">NJM9701</strain>
    </source>
</reference>
<feature type="compositionally biased region" description="Low complexity" evidence="5">
    <location>
        <begin position="361"/>
        <end position="373"/>
    </location>
</feature>
<gene>
    <name evidence="7" type="ORF">H310_11879</name>
</gene>
<dbReference type="Gene3D" id="1.25.40.90">
    <property type="match status" value="1"/>
</dbReference>
<dbReference type="InterPro" id="IPR041367">
    <property type="entry name" value="Znf-CCCH_4"/>
</dbReference>
<dbReference type="SMART" id="SM00582">
    <property type="entry name" value="RPR"/>
    <property type="match status" value="1"/>
</dbReference>
<evidence type="ECO:0000313" key="7">
    <source>
        <dbReference type="EMBL" id="ETV94617.1"/>
    </source>
</evidence>
<dbReference type="SUPFAM" id="SSF48464">
    <property type="entry name" value="ENTH/VHS domain"/>
    <property type="match status" value="1"/>
</dbReference>
<dbReference type="Pfam" id="PF18044">
    <property type="entry name" value="zf-CCCH_4"/>
    <property type="match status" value="1"/>
</dbReference>
<protein>
    <recommendedName>
        <fullName evidence="6">C3H1-type domain-containing protein</fullName>
    </recommendedName>
</protein>
<dbReference type="RefSeq" id="XP_008876932.1">
    <property type="nucleotide sequence ID" value="XM_008878710.1"/>
</dbReference>
<feature type="zinc finger region" description="C3H1-type" evidence="4">
    <location>
        <begin position="427"/>
        <end position="452"/>
    </location>
</feature>
<keyword evidence="1 4" id="KW-0479">Metal-binding</keyword>
<organism evidence="7">
    <name type="scientific">Aphanomyces invadans</name>
    <dbReference type="NCBI Taxonomy" id="157072"/>
    <lineage>
        <taxon>Eukaryota</taxon>
        <taxon>Sar</taxon>
        <taxon>Stramenopiles</taxon>
        <taxon>Oomycota</taxon>
        <taxon>Saprolegniomycetes</taxon>
        <taxon>Saprolegniales</taxon>
        <taxon>Verrucalvaceae</taxon>
        <taxon>Aphanomyces</taxon>
    </lineage>
</organism>
<feature type="domain" description="C3H1-type" evidence="6">
    <location>
        <begin position="391"/>
        <end position="418"/>
    </location>
</feature>
<dbReference type="InterPro" id="IPR036855">
    <property type="entry name" value="Znf_CCCH_sf"/>
</dbReference>
<feature type="compositionally biased region" description="Basic residues" evidence="5">
    <location>
        <begin position="379"/>
        <end position="390"/>
    </location>
</feature>
<feature type="zinc finger region" description="C3H1-type" evidence="4">
    <location>
        <begin position="391"/>
        <end position="418"/>
    </location>
</feature>
<dbReference type="GeneID" id="20088929"/>
<feature type="compositionally biased region" description="Basic and acidic residues" evidence="5">
    <location>
        <begin position="166"/>
        <end position="209"/>
    </location>
</feature>
<evidence type="ECO:0000256" key="5">
    <source>
        <dbReference type="SAM" id="MobiDB-lite"/>
    </source>
</evidence>
<proteinExistence type="predicted"/>
<accession>A0A024TMN3</accession>
<feature type="region of interest" description="Disordered" evidence="5">
    <location>
        <begin position="166"/>
        <end position="398"/>
    </location>
</feature>
<dbReference type="InterPro" id="IPR000571">
    <property type="entry name" value="Znf_CCCH"/>
</dbReference>
<dbReference type="VEuPathDB" id="FungiDB:H310_11879"/>
<dbReference type="eggNOG" id="KOG0132">
    <property type="taxonomic scope" value="Eukaryota"/>
</dbReference>
<feature type="region of interest" description="Disordered" evidence="5">
    <location>
        <begin position="134"/>
        <end position="153"/>
    </location>
</feature>
<dbReference type="Gene3D" id="3.30.1370.210">
    <property type="match status" value="1"/>
</dbReference>
<dbReference type="InterPro" id="IPR008942">
    <property type="entry name" value="ENTH_VHS"/>
</dbReference>
<sequence length="585" mass="65335">MSGWKGEEELKGALASLASAKGVSANRIKAACTTCMKWSKEYKRVVHAVEMAMWKSDVEHRLAYMYLIDALIRASQTKYGDEKDHFAKRFGQHLHHTLAACRKAPDDHKANVKRVVAEWQKRGVYTTQEIEQAGGADFLGDGPLNAPPAPNDEKIASLLSGLQKLKQQEKQEAPPGFHSEERPTFDHTRRPSPPRHHDVMPTSAYRERSSAPPSLMHAEPRYGDSAPPNAPSRFDSAPTPRYAVTPPVSSRYDHPPPSSRFDQHAATTSRFDQVPPQGSSRFDPPQGSSRFNETSHQGNPPYDQPPRQGAARFESSRPAPSRFDQPPQGPNGRFDPPFSRFDQQQSSYNGPPPQRHREYGYPRGPSPGRSSPPQDTFKRMRSRSRSRSPAKRQLLPCRDFPMGRCSRGNNCRYAHDGDGPTHGKPAQVKTRLCNTYPTCRFGDRCTFAHGERELGTSAYSHDDTFSQPRHTSPDRRFQSFQQAPPPLHAAPGGMHVTNTLPPSSTNSAPPYAPGTNDPPPPTRQRRSRWEDKKTTPAPTAAQDHPQTKHVAQMNDPPHRKIDVDDEHADDTAAAPEFTLEYDDDN</sequence>
<dbReference type="AlphaFoldDB" id="A0A024TMN3"/>
<evidence type="ECO:0000256" key="3">
    <source>
        <dbReference type="ARBA" id="ARBA00022833"/>
    </source>
</evidence>
<keyword evidence="3 4" id="KW-0862">Zinc</keyword>
<dbReference type="SUPFAM" id="SSF90229">
    <property type="entry name" value="CCCH zinc finger"/>
    <property type="match status" value="2"/>
</dbReference>